<dbReference type="GO" id="GO:0031625">
    <property type="term" value="F:ubiquitin protein ligase binding"/>
    <property type="evidence" value="ECO:0007669"/>
    <property type="project" value="InterPro"/>
</dbReference>
<dbReference type="InterPro" id="IPR036390">
    <property type="entry name" value="WH_DNA-bd_sf"/>
</dbReference>
<feature type="compositionally biased region" description="Low complexity" evidence="9">
    <location>
        <begin position="358"/>
        <end position="376"/>
    </location>
</feature>
<dbReference type="InterPro" id="IPR036317">
    <property type="entry name" value="Cullin_homology_sf"/>
</dbReference>
<dbReference type="Pfam" id="PF10557">
    <property type="entry name" value="Cullin_Nedd8"/>
    <property type="match status" value="1"/>
</dbReference>
<dbReference type="GO" id="GO:0031146">
    <property type="term" value="P:SCF-dependent proteasomal ubiquitin-dependent protein catabolic process"/>
    <property type="evidence" value="ECO:0007669"/>
    <property type="project" value="UniProtKB-ARBA"/>
</dbReference>
<dbReference type="InterPro" id="IPR045093">
    <property type="entry name" value="Cullin"/>
</dbReference>
<evidence type="ECO:0000256" key="1">
    <source>
        <dbReference type="ARBA" id="ARBA00004906"/>
    </source>
</evidence>
<evidence type="ECO:0000256" key="2">
    <source>
        <dbReference type="ARBA" id="ARBA00006019"/>
    </source>
</evidence>
<dbReference type="FunFam" id="1.10.10.10:FF:000014">
    <property type="entry name" value="Cullin 1"/>
    <property type="match status" value="1"/>
</dbReference>
<protein>
    <recommendedName>
        <fullName evidence="6">Cullin-1</fullName>
    </recommendedName>
</protein>
<dbReference type="FunFam" id="4.10.1030.10:FF:000002">
    <property type="entry name" value="cullin homolog 1"/>
    <property type="match status" value="1"/>
</dbReference>
<name>A0A2S5BF77_9BASI</name>
<dbReference type="Pfam" id="PF26557">
    <property type="entry name" value="Cullin_AB"/>
    <property type="match status" value="1"/>
</dbReference>
<dbReference type="Proteomes" id="UP000237144">
    <property type="component" value="Unassembled WGS sequence"/>
</dbReference>
<dbReference type="Gene3D" id="1.20.1310.10">
    <property type="entry name" value="Cullin Repeats"/>
    <property type="match status" value="4"/>
</dbReference>
<keyword evidence="3" id="KW-1017">Isopeptide bond</keyword>
<evidence type="ECO:0000256" key="5">
    <source>
        <dbReference type="ARBA" id="ARBA00022843"/>
    </source>
</evidence>
<evidence type="ECO:0000256" key="4">
    <source>
        <dbReference type="ARBA" id="ARBA00022786"/>
    </source>
</evidence>
<evidence type="ECO:0000256" key="6">
    <source>
        <dbReference type="ARBA" id="ARBA00069612"/>
    </source>
</evidence>
<comment type="caution">
    <text evidence="11">The sequence shown here is derived from an EMBL/GenBank/DDBJ whole genome shotgun (WGS) entry which is preliminary data.</text>
</comment>
<dbReference type="InterPro" id="IPR016158">
    <property type="entry name" value="Cullin_homology"/>
</dbReference>
<dbReference type="SUPFAM" id="SSF46785">
    <property type="entry name" value="Winged helix' DNA-binding domain"/>
    <property type="match status" value="1"/>
</dbReference>
<evidence type="ECO:0000313" key="11">
    <source>
        <dbReference type="EMBL" id="POY75427.1"/>
    </source>
</evidence>
<proteinExistence type="inferred from homology"/>
<feature type="region of interest" description="Disordered" evidence="9">
    <location>
        <begin position="354"/>
        <end position="380"/>
    </location>
</feature>
<keyword evidence="12" id="KW-1185">Reference proteome</keyword>
<dbReference type="Gene3D" id="1.10.10.10">
    <property type="entry name" value="Winged helix-like DNA-binding domain superfamily/Winged helix DNA-binding domain"/>
    <property type="match status" value="2"/>
</dbReference>
<dbReference type="OrthoDB" id="27073at2759"/>
<dbReference type="FunFam" id="1.20.1310.10:FF:000026">
    <property type="entry name" value="Cullin 1"/>
    <property type="match status" value="1"/>
</dbReference>
<organism evidence="11 12">
    <name type="scientific">Rhodotorula taiwanensis</name>
    <dbReference type="NCBI Taxonomy" id="741276"/>
    <lineage>
        <taxon>Eukaryota</taxon>
        <taxon>Fungi</taxon>
        <taxon>Dikarya</taxon>
        <taxon>Basidiomycota</taxon>
        <taxon>Pucciniomycotina</taxon>
        <taxon>Microbotryomycetes</taxon>
        <taxon>Sporidiobolales</taxon>
        <taxon>Sporidiobolaceae</taxon>
        <taxon>Rhodotorula</taxon>
    </lineage>
</organism>
<dbReference type="PROSITE" id="PS50069">
    <property type="entry name" value="CULLIN_2"/>
    <property type="match status" value="1"/>
</dbReference>
<reference evidence="11 12" key="1">
    <citation type="journal article" date="2018" name="Front. Microbiol.">
        <title>Prospects for Fungal Bioremediation of Acidic Radioactive Waste Sites: Characterization and Genome Sequence of Rhodotorula taiwanensis MD1149.</title>
        <authorList>
            <person name="Tkavc R."/>
            <person name="Matrosova V.Y."/>
            <person name="Grichenko O.E."/>
            <person name="Gostincar C."/>
            <person name="Volpe R.P."/>
            <person name="Klimenkova P."/>
            <person name="Gaidamakova E.K."/>
            <person name="Zhou C.E."/>
            <person name="Stewart B.J."/>
            <person name="Lyman M.G."/>
            <person name="Malfatti S.A."/>
            <person name="Rubinfeld B."/>
            <person name="Courtot M."/>
            <person name="Singh J."/>
            <person name="Dalgard C.L."/>
            <person name="Hamilton T."/>
            <person name="Frey K.G."/>
            <person name="Gunde-Cimerman N."/>
            <person name="Dugan L."/>
            <person name="Daly M.J."/>
        </authorList>
    </citation>
    <scope>NUCLEOTIDE SEQUENCE [LARGE SCALE GENOMIC DNA]</scope>
    <source>
        <strain evidence="11 12">MD1149</strain>
    </source>
</reference>
<dbReference type="FunFam" id="1.20.1310.10:FF:000011">
    <property type="entry name" value="Cullin 1"/>
    <property type="match status" value="1"/>
</dbReference>
<keyword evidence="4" id="KW-0833">Ubl conjugation pathway</keyword>
<accession>A0A2S5BF77</accession>
<dbReference type="SMART" id="SM00884">
    <property type="entry name" value="Cullin_Nedd8"/>
    <property type="match status" value="1"/>
</dbReference>
<dbReference type="FunFam" id="1.20.1310.10:FF:000007">
    <property type="entry name" value="Cullin 1"/>
    <property type="match status" value="1"/>
</dbReference>
<comment type="pathway">
    <text evidence="1">Protein modification; protein ubiquitination.</text>
</comment>
<dbReference type="Gene3D" id="4.10.1030.10">
    <property type="entry name" value="Ring Box Chain A, domain 5"/>
    <property type="match status" value="1"/>
</dbReference>
<dbReference type="PANTHER" id="PTHR11932">
    <property type="entry name" value="CULLIN"/>
    <property type="match status" value="1"/>
</dbReference>
<evidence type="ECO:0000256" key="7">
    <source>
        <dbReference type="PROSITE-ProRule" id="PRU00330"/>
    </source>
</evidence>
<evidence type="ECO:0000256" key="3">
    <source>
        <dbReference type="ARBA" id="ARBA00022499"/>
    </source>
</evidence>
<dbReference type="InterPro" id="IPR059120">
    <property type="entry name" value="Cullin-like_AB"/>
</dbReference>
<dbReference type="InterPro" id="IPR016159">
    <property type="entry name" value="Cullin_repeat-like_dom_sf"/>
</dbReference>
<dbReference type="STRING" id="741276.A0A2S5BF77"/>
<sequence length="794" mass="90390">MPPPPAKSGLPDSRDLNATWHFLEQGVDHIMTRLSEGMSYKKYMDLYTVSYNYCTSSRMNSGGVNETIGTGGGGGARSGANLMGADLYKHLQQYFIGHLKQVREEASDLTDEPLLRYYTREWDRYTTGASYVNRLFTYLNRHWVKREKDEGRKNVYIVYILALVSWKEYFYSLLQSGGSNKLTSAVLKLIEKQRNGETIETDLVKKVIDSFVALGLDEADTNRQNLEVYKSAFESPFIAATETYYKAESEQFLAGNSVTEYMKKAEGRLQDEENRVDLYLHASTRKSLIQKCEEVLVRNHAEIMQEEFQRLLDQEQEPDLHRMFLLLSRIPSGLDPLRERFEAHVKKAGLDSVERSVGSTTTTAAPATASNGAAAADAKDKEKKEVAVEPKAYVDSLLVVHRKNNELVAKAFRGDQGFVASLDRACREYVNRNAACPSANKSPELVARFADGLLRKSNKASEEADVEQALSDTMTVFKYIEDKDVFMKFYSKMLSNRLIRDTSASEDAESSMIGKLKDACGFEYTSKLQRMFQDMQLNRDLNVAFKEKMAQTHDSGDLNVDFSILVLGTAQWPLSPPNTKLNMPAELVKSKERFEQYYLNKHSGRKLTWLWQHSRNELRTLYTPQKYFFVVSTYQACVLLQFNSSGSDALSYSDLETGTGLNADTLKPVLALLVKQRVLELKDGDTYELNLGFKSKKIRVPLNVPVKAEQKAESAEVMKHVDEDRKLLIQATIVRIMKSRKTMKHQQLIAETIDQLKARFQPRVPDVKKAIDAMIDREYIEREEGSRDSYRYLA</sequence>
<dbReference type="InterPro" id="IPR019559">
    <property type="entry name" value="Cullin_neddylation_domain"/>
</dbReference>
<dbReference type="FunFam" id="1.20.1310.10:FF:000029">
    <property type="entry name" value="Cullin homolog 1"/>
    <property type="match status" value="1"/>
</dbReference>
<evidence type="ECO:0000259" key="10">
    <source>
        <dbReference type="PROSITE" id="PS50069"/>
    </source>
</evidence>
<gene>
    <name evidence="11" type="ORF">BMF94_1497</name>
</gene>
<dbReference type="SMART" id="SM00182">
    <property type="entry name" value="CULLIN"/>
    <property type="match status" value="1"/>
</dbReference>
<dbReference type="InterPro" id="IPR001373">
    <property type="entry name" value="Cullin_N"/>
</dbReference>
<dbReference type="SUPFAM" id="SSF75632">
    <property type="entry name" value="Cullin homology domain"/>
    <property type="match status" value="1"/>
</dbReference>
<dbReference type="AlphaFoldDB" id="A0A2S5BF77"/>
<evidence type="ECO:0000256" key="9">
    <source>
        <dbReference type="SAM" id="MobiDB-lite"/>
    </source>
</evidence>
<dbReference type="Pfam" id="PF00888">
    <property type="entry name" value="Cullin"/>
    <property type="match status" value="1"/>
</dbReference>
<dbReference type="InterPro" id="IPR036388">
    <property type="entry name" value="WH-like_DNA-bd_sf"/>
</dbReference>
<evidence type="ECO:0000313" key="12">
    <source>
        <dbReference type="Proteomes" id="UP000237144"/>
    </source>
</evidence>
<comment type="similarity">
    <text evidence="2 7 8">Belongs to the cullin family.</text>
</comment>
<dbReference type="EMBL" id="PJQD01000015">
    <property type="protein sequence ID" value="POY75427.1"/>
    <property type="molecule type" value="Genomic_DNA"/>
</dbReference>
<dbReference type="GO" id="GO:0019005">
    <property type="term" value="C:SCF ubiquitin ligase complex"/>
    <property type="evidence" value="ECO:0007669"/>
    <property type="project" value="UniProtKB-ARBA"/>
</dbReference>
<evidence type="ECO:0000256" key="8">
    <source>
        <dbReference type="RuleBase" id="RU003829"/>
    </source>
</evidence>
<feature type="domain" description="Cullin family profile" evidence="10">
    <location>
        <begin position="441"/>
        <end position="674"/>
    </location>
</feature>
<keyword evidence="5" id="KW-0832">Ubl conjugation</keyword>
<dbReference type="SUPFAM" id="SSF74788">
    <property type="entry name" value="Cullin repeat-like"/>
    <property type="match status" value="1"/>
</dbReference>